<dbReference type="GO" id="GO:0006535">
    <property type="term" value="P:cysteine biosynthetic process from serine"/>
    <property type="evidence" value="ECO:0007669"/>
    <property type="project" value="TreeGrafter"/>
</dbReference>
<sequence>MKLKSRYTRDFGSCMSPFNAFLFLQGLETLHLRMERHSKNAKEVAEFLKDHPKVDWVVYPGLSNHETHQSAEKYLRNG</sequence>
<dbReference type="PATRIC" id="fig|1698270.3.peg.119"/>
<evidence type="ECO:0000256" key="3">
    <source>
        <dbReference type="ARBA" id="ARBA00022679"/>
    </source>
</evidence>
<dbReference type="Gene3D" id="3.90.1150.10">
    <property type="entry name" value="Aspartate Aminotransferase, domain 1"/>
    <property type="match status" value="1"/>
</dbReference>
<dbReference type="GO" id="GO:0003961">
    <property type="term" value="F:O-acetylhomoserine aminocarboxypropyltransferase activity"/>
    <property type="evidence" value="ECO:0007669"/>
    <property type="project" value="TreeGrafter"/>
</dbReference>
<dbReference type="GO" id="GO:0019346">
    <property type="term" value="P:transsulfuration"/>
    <property type="evidence" value="ECO:0007669"/>
    <property type="project" value="InterPro"/>
</dbReference>
<dbReference type="PANTHER" id="PTHR43797:SF2">
    <property type="entry name" value="HOMOCYSTEINE_CYSTEINE SYNTHASE"/>
    <property type="match status" value="1"/>
</dbReference>
<evidence type="ECO:0000256" key="4">
    <source>
        <dbReference type="ARBA" id="ARBA00022898"/>
    </source>
</evidence>
<dbReference type="InterPro" id="IPR000277">
    <property type="entry name" value="Cys/Met-Metab_PyrdxlP-dep_enz"/>
</dbReference>
<dbReference type="Gene3D" id="3.40.640.10">
    <property type="entry name" value="Type I PLP-dependent aspartate aminotransferase-like (Major domain)"/>
    <property type="match status" value="1"/>
</dbReference>
<dbReference type="SUPFAM" id="SSF53383">
    <property type="entry name" value="PLP-dependent transferases"/>
    <property type="match status" value="1"/>
</dbReference>
<evidence type="ECO:0000256" key="1">
    <source>
        <dbReference type="ARBA" id="ARBA00001933"/>
    </source>
</evidence>
<dbReference type="EMBL" id="LHXU01000103">
    <property type="protein sequence ID" value="KXA98573.1"/>
    <property type="molecule type" value="Genomic_DNA"/>
</dbReference>
<reference evidence="5 6" key="1">
    <citation type="journal article" date="2016" name="Sci. Rep.">
        <title>Metabolic traits of an uncultured archaeal lineage -MSBL1- from brine pools of the Red Sea.</title>
        <authorList>
            <person name="Mwirichia R."/>
            <person name="Alam I."/>
            <person name="Rashid M."/>
            <person name="Vinu M."/>
            <person name="Ba-Alawi W."/>
            <person name="Anthony Kamau A."/>
            <person name="Kamanda Ngugi D."/>
            <person name="Goker M."/>
            <person name="Klenk H.P."/>
            <person name="Bajic V."/>
            <person name="Stingl U."/>
        </authorList>
    </citation>
    <scope>NUCLEOTIDE SEQUENCE [LARGE SCALE GENOMIC DNA]</scope>
    <source>
        <strain evidence="5">SCGC-AAA259M10</strain>
    </source>
</reference>
<keyword evidence="4" id="KW-0663">Pyridoxal phosphate</keyword>
<name>A0A133UWK7_9EURY</name>
<gene>
    <name evidence="5" type="ORF">AKJ40_04650</name>
</gene>
<evidence type="ECO:0000256" key="2">
    <source>
        <dbReference type="ARBA" id="ARBA00009077"/>
    </source>
</evidence>
<dbReference type="AlphaFoldDB" id="A0A133UWK7"/>
<dbReference type="Proteomes" id="UP000070341">
    <property type="component" value="Unassembled WGS sequence"/>
</dbReference>
<dbReference type="GO" id="GO:0071269">
    <property type="term" value="P:L-homocysteine biosynthetic process"/>
    <property type="evidence" value="ECO:0007669"/>
    <property type="project" value="TreeGrafter"/>
</dbReference>
<comment type="similarity">
    <text evidence="2">Belongs to the trans-sulfuration enzymes family.</text>
</comment>
<dbReference type="GO" id="GO:0030170">
    <property type="term" value="F:pyridoxal phosphate binding"/>
    <property type="evidence" value="ECO:0007669"/>
    <property type="project" value="InterPro"/>
</dbReference>
<keyword evidence="3" id="KW-0808">Transferase</keyword>
<proteinExistence type="inferred from homology"/>
<evidence type="ECO:0000313" key="5">
    <source>
        <dbReference type="EMBL" id="KXA98573.1"/>
    </source>
</evidence>
<dbReference type="InterPro" id="IPR006235">
    <property type="entry name" value="OAc-hSer/O-AcSer_sulfhydrylase"/>
</dbReference>
<dbReference type="Pfam" id="PF01053">
    <property type="entry name" value="Cys_Met_Meta_PP"/>
    <property type="match status" value="1"/>
</dbReference>
<comment type="caution">
    <text evidence="5">The sequence shown here is derived from an EMBL/GenBank/DDBJ whole genome shotgun (WGS) entry which is preliminary data.</text>
</comment>
<dbReference type="InterPro" id="IPR015424">
    <property type="entry name" value="PyrdxlP-dep_Trfase"/>
</dbReference>
<comment type="cofactor">
    <cofactor evidence="1">
        <name>pyridoxal 5'-phosphate</name>
        <dbReference type="ChEBI" id="CHEBI:597326"/>
    </cofactor>
</comment>
<protein>
    <recommendedName>
        <fullName evidence="7">O-acetylhomoserine aminocarboxypropyltransferase</fullName>
    </recommendedName>
</protein>
<dbReference type="GO" id="GO:0004124">
    <property type="term" value="F:cysteine synthase activity"/>
    <property type="evidence" value="ECO:0007669"/>
    <property type="project" value="TreeGrafter"/>
</dbReference>
<dbReference type="GO" id="GO:0005737">
    <property type="term" value="C:cytoplasm"/>
    <property type="evidence" value="ECO:0007669"/>
    <property type="project" value="TreeGrafter"/>
</dbReference>
<dbReference type="InterPro" id="IPR015422">
    <property type="entry name" value="PyrdxlP-dep_Trfase_small"/>
</dbReference>
<evidence type="ECO:0000313" key="6">
    <source>
        <dbReference type="Proteomes" id="UP000070341"/>
    </source>
</evidence>
<accession>A0A133UWK7</accession>
<keyword evidence="6" id="KW-1185">Reference proteome</keyword>
<dbReference type="InterPro" id="IPR015421">
    <property type="entry name" value="PyrdxlP-dep_Trfase_major"/>
</dbReference>
<evidence type="ECO:0008006" key="7">
    <source>
        <dbReference type="Google" id="ProtNLM"/>
    </source>
</evidence>
<dbReference type="PANTHER" id="PTHR43797">
    <property type="entry name" value="HOMOCYSTEINE/CYSTEINE SYNTHASE"/>
    <property type="match status" value="1"/>
</dbReference>
<organism evidence="5 6">
    <name type="scientific">candidate division MSBL1 archaeon SCGC-AAA259M10</name>
    <dbReference type="NCBI Taxonomy" id="1698270"/>
    <lineage>
        <taxon>Archaea</taxon>
        <taxon>Methanobacteriati</taxon>
        <taxon>Methanobacteriota</taxon>
        <taxon>candidate division MSBL1</taxon>
    </lineage>
</organism>